<evidence type="ECO:0000313" key="4">
    <source>
        <dbReference type="Proteomes" id="UP001489902"/>
    </source>
</evidence>
<dbReference type="EMBL" id="CP151260">
    <property type="protein sequence ID" value="WZH40180.1"/>
    <property type="molecule type" value="Genomic_DNA"/>
</dbReference>
<evidence type="ECO:0000256" key="1">
    <source>
        <dbReference type="SAM" id="MobiDB-lite"/>
    </source>
</evidence>
<feature type="region of interest" description="Disordered" evidence="1">
    <location>
        <begin position="1"/>
        <end position="22"/>
    </location>
</feature>
<accession>A0ABZ2WIG7</accession>
<dbReference type="Proteomes" id="UP001489902">
    <property type="component" value="Chromosome 1"/>
</dbReference>
<proteinExistence type="predicted"/>
<organism evidence="3 4">
    <name type="scientific">Fusarium acuminatum</name>
    <dbReference type="NCBI Taxonomy" id="5515"/>
    <lineage>
        <taxon>Eukaryota</taxon>
        <taxon>Fungi</taxon>
        <taxon>Dikarya</taxon>
        <taxon>Ascomycota</taxon>
        <taxon>Pezizomycotina</taxon>
        <taxon>Sordariomycetes</taxon>
        <taxon>Hypocreomycetidae</taxon>
        <taxon>Hypocreales</taxon>
        <taxon>Nectriaceae</taxon>
        <taxon>Fusarium</taxon>
        <taxon>Fusarium tricinctum species complex</taxon>
    </lineage>
</organism>
<keyword evidence="2" id="KW-0472">Membrane</keyword>
<evidence type="ECO:0000313" key="3">
    <source>
        <dbReference type="EMBL" id="WZH40180.1"/>
    </source>
</evidence>
<reference evidence="3 4" key="1">
    <citation type="submission" date="2024-04" db="EMBL/GenBank/DDBJ databases">
        <title>Complete genome sequence of Fusarium acuminatum.</title>
        <authorList>
            <person name="Lan B."/>
        </authorList>
    </citation>
    <scope>NUCLEOTIDE SEQUENCE [LARGE SCALE GENOMIC DNA]</scope>
    <source>
        <strain evidence="3">1A</strain>
    </source>
</reference>
<keyword evidence="4" id="KW-1185">Reference proteome</keyword>
<feature type="transmembrane region" description="Helical" evidence="2">
    <location>
        <begin position="92"/>
        <end position="113"/>
    </location>
</feature>
<keyword evidence="2" id="KW-0812">Transmembrane</keyword>
<feature type="region of interest" description="Disordered" evidence="1">
    <location>
        <begin position="319"/>
        <end position="351"/>
    </location>
</feature>
<feature type="transmembrane region" description="Helical" evidence="2">
    <location>
        <begin position="133"/>
        <end position="154"/>
    </location>
</feature>
<sequence>MVPKPSLEPRKAYPPKPVPIGGDSRESRLFDHGQGYHSLLGVIVLIIYVDSYGFVFTSAILQQVFGLIYVFLVEKAHVIRSSQTLRRNSKLYLFNMITLLGGYGVVVVLNFIFRIARIVNGECFIGMKKVSMIPLIAFDAVVNVYLTILFLIPLKTNVAIRNLTVLMVMNGEPGWVCLMCCNSDVLFSAIVVQWVTSRDSAGSSSQPPSAAVMDSSYINRRASMAHPTSSMHAPSVPNMSHDIDDEISLVGPTVTSSTDGPEFELNKVHSGSNSGVIVTTTIHRLSRPTTDRKESSEDDFTVGEQGQDFPLRAVAFAPGHLEITEPPRTRIQGGTTRPQHSKTPSFSRPMK</sequence>
<name>A0ABZ2WIG7_9HYPO</name>
<feature type="region of interest" description="Disordered" evidence="1">
    <location>
        <begin position="286"/>
        <end position="307"/>
    </location>
</feature>
<dbReference type="PANTHER" id="PTHR38848:SF3">
    <property type="entry name" value="G-PROTEIN COUPLED RECEPTORS FAMILY 3 PROFILE DOMAIN-CONTAINING PROTEIN"/>
    <property type="match status" value="1"/>
</dbReference>
<protein>
    <submittedName>
        <fullName evidence="3">Uncharacterized protein</fullName>
    </submittedName>
</protein>
<feature type="compositionally biased region" description="Polar residues" evidence="1">
    <location>
        <begin position="332"/>
        <end position="351"/>
    </location>
</feature>
<feature type="transmembrane region" description="Helical" evidence="2">
    <location>
        <begin position="39"/>
        <end position="72"/>
    </location>
</feature>
<keyword evidence="2" id="KW-1133">Transmembrane helix</keyword>
<evidence type="ECO:0000256" key="2">
    <source>
        <dbReference type="SAM" id="Phobius"/>
    </source>
</evidence>
<dbReference type="PANTHER" id="PTHR38848">
    <property type="entry name" value="G-PROTEIN COUPLED RECEPTORS FAMILY 3 PROFILE DOMAIN-CONTAINING PROTEIN"/>
    <property type="match status" value="1"/>
</dbReference>
<gene>
    <name evidence="3" type="ORF">QYS62_001108</name>
</gene>